<keyword evidence="4" id="KW-1185">Reference proteome</keyword>
<protein>
    <submittedName>
        <fullName evidence="3">Cellulase family glycosylhydrolase</fullName>
    </submittedName>
</protein>
<dbReference type="InterPro" id="IPR017853">
    <property type="entry name" value="GH"/>
</dbReference>
<sequence>MQIRRRTIYIGAAIVLVGALTATAVALTASGSSTPPAARPTPSTSSATPTPSATPEPAPVSAPLSVPAAGQFDSWKRASTTKVARVVPQVGQGADGSVAAYIDAPVIDGKTSALAVDAAVVAGASYEFSAQVRSLSPLPEAVDAAIEIGTERIGLPELSAAWTTVTGTFTAPADADTAQIRVVLDGPVAGLGIDDVSLVGADGENVVPNPSFEKVGGKDTIVNRSLILPASNPMLAVRAPAGQISWTATDAGGKVAAKGAVDASHVLEAVPLTGLDEGYYSVAVKTGAGTVKTLLGVIDYEGTTIAADPRFGVGLHVENDLYSDAADLTASLGIGLARNDVLWRFNETSKGKYDWADHYVNGFDRLHAHGIHLLGIVNYGNELYGNGKVPTSKAAIAAYGDYAAAMAERFDLVGLEVFNEFNHTRFNKTACGTKPSCYVPLLDSVHSAVEKVDPDLPIIAGSTARYDAPWFDGLWRAGGLKYSDAISFHPYEVSSKPESLAGIVDEANRSMKENGKTTRPIWITELGSSSKTGGRTVSAQADYLVRTSITALASGAEKFFWYDLINDDPSPAKHEGNFGMYYQKASGVAAFQPKPVGYAQALMIARLGGRALAADESAKGVHSVRFGDEKDAVRVVWAPKGKAEMTVRSDVAVTVTTMTGATKTIEPVDGVATIPVTVRPQFVESSLEPAGATPAPTVSQTPAG</sequence>
<evidence type="ECO:0000256" key="1">
    <source>
        <dbReference type="SAM" id="MobiDB-lite"/>
    </source>
</evidence>
<dbReference type="RefSeq" id="WP_311861495.1">
    <property type="nucleotide sequence ID" value="NZ_JAUZVV010000001.1"/>
</dbReference>
<keyword evidence="2" id="KW-0732">Signal</keyword>
<dbReference type="EMBL" id="JAUZVV010000001">
    <property type="protein sequence ID" value="MDT3316660.1"/>
    <property type="molecule type" value="Genomic_DNA"/>
</dbReference>
<feature type="region of interest" description="Disordered" evidence="1">
    <location>
        <begin position="30"/>
        <end position="64"/>
    </location>
</feature>
<evidence type="ECO:0000256" key="2">
    <source>
        <dbReference type="SAM" id="SignalP"/>
    </source>
</evidence>
<dbReference type="Proteomes" id="UP001251849">
    <property type="component" value="Unassembled WGS sequence"/>
</dbReference>
<dbReference type="SUPFAM" id="SSF49785">
    <property type="entry name" value="Galactose-binding domain-like"/>
    <property type="match status" value="1"/>
</dbReference>
<dbReference type="PANTHER" id="PTHR12631:SF10">
    <property type="entry name" value="BETA-XYLOSIDASE-LIKE PROTEIN-RELATED"/>
    <property type="match status" value="1"/>
</dbReference>
<proteinExistence type="predicted"/>
<feature type="region of interest" description="Disordered" evidence="1">
    <location>
        <begin position="685"/>
        <end position="704"/>
    </location>
</feature>
<dbReference type="Gene3D" id="2.60.120.260">
    <property type="entry name" value="Galactose-binding domain-like"/>
    <property type="match status" value="1"/>
</dbReference>
<dbReference type="InterPro" id="IPR051923">
    <property type="entry name" value="Glycosyl_Hydrolase_39"/>
</dbReference>
<evidence type="ECO:0000313" key="4">
    <source>
        <dbReference type="Proteomes" id="UP001251849"/>
    </source>
</evidence>
<reference evidence="3 4" key="1">
    <citation type="submission" date="2023-08" db="EMBL/GenBank/DDBJ databases">
        <title>Microbacterium aquilitoris sp. nov. and Microbacterium gwkjibeachense sp. nov., isolated from beach.</title>
        <authorList>
            <person name="Lee S.D."/>
            <person name="Yang H."/>
            <person name="Kim I."/>
        </authorList>
    </citation>
    <scope>NUCLEOTIDE SEQUENCE [LARGE SCALE GENOMIC DNA]</scope>
    <source>
        <strain evidence="3 4">KSW4-11</strain>
    </source>
</reference>
<dbReference type="Gene3D" id="3.20.20.80">
    <property type="entry name" value="Glycosidases"/>
    <property type="match status" value="1"/>
</dbReference>
<dbReference type="SUPFAM" id="SSF51445">
    <property type="entry name" value="(Trans)glycosidases"/>
    <property type="match status" value="1"/>
</dbReference>
<comment type="caution">
    <text evidence="3">The sequence shown here is derived from an EMBL/GenBank/DDBJ whole genome shotgun (WGS) entry which is preliminary data.</text>
</comment>
<accession>A0ABU3GA18</accession>
<feature type="chain" id="PRO_5046667874" evidence="2">
    <location>
        <begin position="25"/>
        <end position="704"/>
    </location>
</feature>
<name>A0ABU3GA18_9MICO</name>
<dbReference type="PANTHER" id="PTHR12631">
    <property type="entry name" value="ALPHA-L-IDURONIDASE"/>
    <property type="match status" value="1"/>
</dbReference>
<evidence type="ECO:0000313" key="3">
    <source>
        <dbReference type="EMBL" id="MDT3316660.1"/>
    </source>
</evidence>
<organism evidence="3 4">
    <name type="scientific">Microbacterium gawkjiense</name>
    <dbReference type="NCBI Taxonomy" id="3067309"/>
    <lineage>
        <taxon>Bacteria</taxon>
        <taxon>Bacillati</taxon>
        <taxon>Actinomycetota</taxon>
        <taxon>Actinomycetes</taxon>
        <taxon>Micrococcales</taxon>
        <taxon>Microbacteriaceae</taxon>
        <taxon>Microbacterium</taxon>
    </lineage>
</organism>
<feature type="signal peptide" evidence="2">
    <location>
        <begin position="1"/>
        <end position="24"/>
    </location>
</feature>
<gene>
    <name evidence="3" type="ORF">Q9S71_07460</name>
</gene>
<feature type="compositionally biased region" description="Low complexity" evidence="1">
    <location>
        <begin position="30"/>
        <end position="51"/>
    </location>
</feature>
<dbReference type="InterPro" id="IPR008979">
    <property type="entry name" value="Galactose-bd-like_sf"/>
</dbReference>